<evidence type="ECO:0000313" key="1">
    <source>
        <dbReference type="EMBL" id="MCL1124172.1"/>
    </source>
</evidence>
<accession>A0ABT0L8Z3</accession>
<gene>
    <name evidence="1" type="ORF">L2764_06700</name>
</gene>
<protein>
    <submittedName>
        <fullName evidence="1">Uncharacterized protein</fullName>
    </submittedName>
</protein>
<keyword evidence="2" id="KW-1185">Reference proteome</keyword>
<organism evidence="1 2">
    <name type="scientific">Shewanella surugensis</name>
    <dbReference type="NCBI Taxonomy" id="212020"/>
    <lineage>
        <taxon>Bacteria</taxon>
        <taxon>Pseudomonadati</taxon>
        <taxon>Pseudomonadota</taxon>
        <taxon>Gammaproteobacteria</taxon>
        <taxon>Alteromonadales</taxon>
        <taxon>Shewanellaceae</taxon>
        <taxon>Shewanella</taxon>
    </lineage>
</organism>
<dbReference type="EMBL" id="JAKIKS010000018">
    <property type="protein sequence ID" value="MCL1124172.1"/>
    <property type="molecule type" value="Genomic_DNA"/>
</dbReference>
<proteinExistence type="predicted"/>
<evidence type="ECO:0000313" key="2">
    <source>
        <dbReference type="Proteomes" id="UP001203423"/>
    </source>
</evidence>
<name>A0ABT0L8Z3_9GAMM</name>
<sequence length="207" mass="22637">MATEHGLKAKVSNKFENVMIEHIDQVDESDMNLLTRLADRHNAISKPANGFWLFLKEGEGKSASGKVLSVLHINKEWVSSWQCRFNSRNDVNSVIATYHDVTTGMAKEVTVGSGEPAFRIAYKYPNYEEALASATSRAKTVVSGSDTFDITMAANSALMNTVAEGHVDLDGFGDLEDGKWRVKSLEWSLSSTGLQLRIAGDHGVVDG</sequence>
<reference evidence="1 2" key="1">
    <citation type="submission" date="2022-01" db="EMBL/GenBank/DDBJ databases">
        <title>Whole genome-based taxonomy of the Shewanellaceae.</title>
        <authorList>
            <person name="Martin-Rodriguez A.J."/>
        </authorList>
    </citation>
    <scope>NUCLEOTIDE SEQUENCE [LARGE SCALE GENOMIC DNA]</scope>
    <source>
        <strain evidence="1 2">DSM 17177</strain>
    </source>
</reference>
<comment type="caution">
    <text evidence="1">The sequence shown here is derived from an EMBL/GenBank/DDBJ whole genome shotgun (WGS) entry which is preliminary data.</text>
</comment>
<dbReference type="Proteomes" id="UP001203423">
    <property type="component" value="Unassembled WGS sequence"/>
</dbReference>